<evidence type="ECO:0000313" key="8">
    <source>
        <dbReference type="EMBL" id="MBB3981693.1"/>
    </source>
</evidence>
<dbReference type="GO" id="GO:0032267">
    <property type="term" value="F:tRNA(Ile)-lysidine synthase activity"/>
    <property type="evidence" value="ECO:0007669"/>
    <property type="project" value="UniProtKB-EC"/>
</dbReference>
<keyword evidence="4 6" id="KW-0067">ATP-binding</keyword>
<keyword evidence="3 6" id="KW-0547">Nucleotide-binding</keyword>
<dbReference type="CDD" id="cd01992">
    <property type="entry name" value="TilS_N"/>
    <property type="match status" value="1"/>
</dbReference>
<comment type="similarity">
    <text evidence="6">Belongs to the tRNA(Ile)-lysidine synthase family.</text>
</comment>
<dbReference type="SUPFAM" id="SSF52402">
    <property type="entry name" value="Adenine nucleotide alpha hydrolases-like"/>
    <property type="match status" value="1"/>
</dbReference>
<dbReference type="Pfam" id="PF01171">
    <property type="entry name" value="ATP_bind_3"/>
    <property type="match status" value="1"/>
</dbReference>
<dbReference type="PANTHER" id="PTHR43033:SF1">
    <property type="entry name" value="TRNA(ILE)-LYSIDINE SYNTHASE-RELATED"/>
    <property type="match status" value="1"/>
</dbReference>
<dbReference type="AlphaFoldDB" id="A0A7W6GNU6"/>
<dbReference type="EMBL" id="JACIEB010000002">
    <property type="protein sequence ID" value="MBB3981693.1"/>
    <property type="molecule type" value="Genomic_DNA"/>
</dbReference>
<comment type="function">
    <text evidence="6">Ligates lysine onto the cytidine present at position 34 of the AUA codon-specific tRNA(Ile) that contains the anticodon CAU, in an ATP-dependent manner. Cytidine is converted to lysidine, thus changing the amino acid specificity of the tRNA from methionine to isoleucine.</text>
</comment>
<comment type="catalytic activity">
    <reaction evidence="5 6">
        <text>cytidine(34) in tRNA(Ile2) + L-lysine + ATP = lysidine(34) in tRNA(Ile2) + AMP + diphosphate + H(+)</text>
        <dbReference type="Rhea" id="RHEA:43744"/>
        <dbReference type="Rhea" id="RHEA-COMP:10625"/>
        <dbReference type="Rhea" id="RHEA-COMP:10670"/>
        <dbReference type="ChEBI" id="CHEBI:15378"/>
        <dbReference type="ChEBI" id="CHEBI:30616"/>
        <dbReference type="ChEBI" id="CHEBI:32551"/>
        <dbReference type="ChEBI" id="CHEBI:33019"/>
        <dbReference type="ChEBI" id="CHEBI:82748"/>
        <dbReference type="ChEBI" id="CHEBI:83665"/>
        <dbReference type="ChEBI" id="CHEBI:456215"/>
        <dbReference type="EC" id="6.3.4.19"/>
    </reaction>
</comment>
<dbReference type="GO" id="GO:0005524">
    <property type="term" value="F:ATP binding"/>
    <property type="evidence" value="ECO:0007669"/>
    <property type="project" value="UniProtKB-UniRule"/>
</dbReference>
<dbReference type="PANTHER" id="PTHR43033">
    <property type="entry name" value="TRNA(ILE)-LYSIDINE SYNTHASE-RELATED"/>
    <property type="match status" value="1"/>
</dbReference>
<evidence type="ECO:0000259" key="7">
    <source>
        <dbReference type="Pfam" id="PF01171"/>
    </source>
</evidence>
<dbReference type="GO" id="GO:0005737">
    <property type="term" value="C:cytoplasm"/>
    <property type="evidence" value="ECO:0007669"/>
    <property type="project" value="UniProtKB-SubCell"/>
</dbReference>
<sequence length="315" mass="33722">MSDPAGVDPAFRAAMARMVGDDPAMRLGIAVSGGPDSMALLDLAARAFPGRVMAATVDHGLRAESAGEAAMVARWCATQGVSHETLHPASPPDGNIQNWARSARYAALNDWRIRHGVDWLLTAHHADDQIETMLMRLNRGAGLSGLAGIRPRNGAIIRPLLDCRKGDLLDYVVVRAMPFATDPGNADPRFDRAALRARLAQADWLDPRAAARSAAALSECEAALDWVVADLAARHVSGQGDAIRLDRTDLPRELLRRLLLHMLHRADPSAAPPRGDTVDRLIASALAGGRGSIGDWLLAGDQHGWTLSPAPARRT</sequence>
<evidence type="ECO:0000256" key="6">
    <source>
        <dbReference type="HAMAP-Rule" id="MF_01161"/>
    </source>
</evidence>
<keyword evidence="9" id="KW-1185">Reference proteome</keyword>
<reference evidence="8 9" key="1">
    <citation type="submission" date="2020-08" db="EMBL/GenBank/DDBJ databases">
        <title>Genomic Encyclopedia of Type Strains, Phase IV (KMG-IV): sequencing the most valuable type-strain genomes for metagenomic binning, comparative biology and taxonomic classification.</title>
        <authorList>
            <person name="Goeker M."/>
        </authorList>
    </citation>
    <scope>NUCLEOTIDE SEQUENCE [LARGE SCALE GENOMIC DNA]</scope>
    <source>
        <strain evidence="8 9">DSM 29348</strain>
    </source>
</reference>
<keyword evidence="6" id="KW-0963">Cytoplasm</keyword>
<keyword evidence="1 6" id="KW-0436">Ligase</keyword>
<accession>A0A7W6GNU6</accession>
<evidence type="ECO:0000256" key="3">
    <source>
        <dbReference type="ARBA" id="ARBA00022741"/>
    </source>
</evidence>
<dbReference type="EC" id="6.3.4.19" evidence="6"/>
<feature type="domain" description="tRNA(Ile)-lysidine/2-thiocytidine synthase N-terminal" evidence="7">
    <location>
        <begin position="28"/>
        <end position="197"/>
    </location>
</feature>
<feature type="binding site" evidence="6">
    <location>
        <begin position="32"/>
        <end position="37"/>
    </location>
    <ligand>
        <name>ATP</name>
        <dbReference type="ChEBI" id="CHEBI:30616"/>
    </ligand>
</feature>
<evidence type="ECO:0000256" key="5">
    <source>
        <dbReference type="ARBA" id="ARBA00048539"/>
    </source>
</evidence>
<dbReference type="InterPro" id="IPR014729">
    <property type="entry name" value="Rossmann-like_a/b/a_fold"/>
</dbReference>
<gene>
    <name evidence="6" type="primary">tilS</name>
    <name evidence="8" type="ORF">GGR44_001340</name>
</gene>
<comment type="caution">
    <text evidence="8">The sequence shown here is derived from an EMBL/GenBank/DDBJ whole genome shotgun (WGS) entry which is preliminary data.</text>
</comment>
<evidence type="ECO:0000313" key="9">
    <source>
        <dbReference type="Proteomes" id="UP000552757"/>
    </source>
</evidence>
<evidence type="ECO:0000256" key="1">
    <source>
        <dbReference type="ARBA" id="ARBA00022598"/>
    </source>
</evidence>
<comment type="subcellular location">
    <subcellularLocation>
        <location evidence="6">Cytoplasm</location>
    </subcellularLocation>
</comment>
<proteinExistence type="inferred from homology"/>
<dbReference type="Gene3D" id="3.40.50.620">
    <property type="entry name" value="HUPs"/>
    <property type="match status" value="1"/>
</dbReference>
<name>A0A7W6GNU6_9SPHN</name>
<evidence type="ECO:0000256" key="4">
    <source>
        <dbReference type="ARBA" id="ARBA00022840"/>
    </source>
</evidence>
<dbReference type="HAMAP" id="MF_01161">
    <property type="entry name" value="tRNA_Ile_lys_synt"/>
    <property type="match status" value="1"/>
</dbReference>
<keyword evidence="2 6" id="KW-0819">tRNA processing</keyword>
<organism evidence="8 9">
    <name type="scientific">Sphingobium fontiphilum</name>
    <dbReference type="NCBI Taxonomy" id="944425"/>
    <lineage>
        <taxon>Bacteria</taxon>
        <taxon>Pseudomonadati</taxon>
        <taxon>Pseudomonadota</taxon>
        <taxon>Alphaproteobacteria</taxon>
        <taxon>Sphingomonadales</taxon>
        <taxon>Sphingomonadaceae</taxon>
        <taxon>Sphingobium</taxon>
    </lineage>
</organism>
<dbReference type="GO" id="GO:0006400">
    <property type="term" value="P:tRNA modification"/>
    <property type="evidence" value="ECO:0007669"/>
    <property type="project" value="UniProtKB-UniRule"/>
</dbReference>
<evidence type="ECO:0000256" key="2">
    <source>
        <dbReference type="ARBA" id="ARBA00022694"/>
    </source>
</evidence>
<dbReference type="InterPro" id="IPR012795">
    <property type="entry name" value="tRNA_Ile_lys_synt_N"/>
</dbReference>
<dbReference type="Proteomes" id="UP000552757">
    <property type="component" value="Unassembled WGS sequence"/>
</dbReference>
<dbReference type="InterPro" id="IPR011063">
    <property type="entry name" value="TilS/TtcA_N"/>
</dbReference>
<protein>
    <recommendedName>
        <fullName evidence="6">tRNA(Ile)-lysidine synthase</fullName>
        <ecNumber evidence="6">6.3.4.19</ecNumber>
    </recommendedName>
    <alternativeName>
        <fullName evidence="6">tRNA(Ile)-2-lysyl-cytidine synthase</fullName>
    </alternativeName>
    <alternativeName>
        <fullName evidence="6">tRNA(Ile)-lysidine synthetase</fullName>
    </alternativeName>
</protein>
<dbReference type="NCBIfam" id="TIGR02432">
    <property type="entry name" value="lysidine_TilS_N"/>
    <property type="match status" value="1"/>
</dbReference>
<dbReference type="InterPro" id="IPR012094">
    <property type="entry name" value="tRNA_Ile_lys_synt"/>
</dbReference>
<comment type="domain">
    <text evidence="6">The N-terminal region contains the highly conserved SGGXDS motif, predicted to be a P-loop motif involved in ATP binding.</text>
</comment>